<dbReference type="Pfam" id="PF04552">
    <property type="entry name" value="Sigma54_DBD"/>
    <property type="match status" value="1"/>
</dbReference>
<evidence type="ECO:0000256" key="2">
    <source>
        <dbReference type="ARBA" id="ARBA00022478"/>
    </source>
</evidence>
<evidence type="ECO:0000256" key="6">
    <source>
        <dbReference type="ARBA" id="ARBA00023082"/>
    </source>
</evidence>
<dbReference type="GO" id="GO:0006352">
    <property type="term" value="P:DNA-templated transcription initiation"/>
    <property type="evidence" value="ECO:0007669"/>
    <property type="project" value="InterPro"/>
</dbReference>
<dbReference type="Pfam" id="PF00309">
    <property type="entry name" value="Sigma54_AID"/>
    <property type="match status" value="1"/>
</dbReference>
<dbReference type="InterPro" id="IPR007634">
    <property type="entry name" value="RNA_pol_sigma_54_DNA-bd"/>
</dbReference>
<dbReference type="Pfam" id="PF04963">
    <property type="entry name" value="Sigma54_CBD"/>
    <property type="match status" value="1"/>
</dbReference>
<feature type="domain" description="RNA polymerase sigma factor 54 DNA-binding" evidence="10">
    <location>
        <begin position="359"/>
        <end position="516"/>
    </location>
</feature>
<protein>
    <submittedName>
        <fullName evidence="12">RNA polymerase factor sigma-54</fullName>
    </submittedName>
</protein>
<evidence type="ECO:0000256" key="5">
    <source>
        <dbReference type="ARBA" id="ARBA00023015"/>
    </source>
</evidence>
<proteinExistence type="inferred from homology"/>
<dbReference type="PRINTS" id="PR00045">
    <property type="entry name" value="SIGMA54FCT"/>
</dbReference>
<dbReference type="GO" id="GO:0001216">
    <property type="term" value="F:DNA-binding transcription activator activity"/>
    <property type="evidence" value="ECO:0007669"/>
    <property type="project" value="InterPro"/>
</dbReference>
<evidence type="ECO:0000256" key="3">
    <source>
        <dbReference type="ARBA" id="ARBA00022679"/>
    </source>
</evidence>
<sequence length="518" mass="59884">MLNKNKHQKILNGIVHLYFEEDMSLSQSLQQKLLQKLSPQQIQLMKLLQIPTANLEERIKEELEENPALEMDEEGHTDDFGDDMKDEFENSPEDDLDPDGSSDEYDNVDISEYVVDDDGEIADYKMKDDNYPEMDDQKVIPIRVETSFHELVLNQLGMLELDERNYKIAEQIVGSLDDDGYLRRELTSIADDLAFRQGLSVEEKEIEEIIHQIQQFDPPGVCARDLKECLLLQLKRKLSEGISVELAVQVLSKYFDEFTKKHYEKIQRGLNLTDDQIRDVINQIIKLNPKPGGNIGEINKAESYIVPDFFILNNNGKLELTLNAKNAPDLRISEGYRDMLKEYDKGSKKDKRQKEAVLFIKQKIDSAKWFIDMIKQRQDTLIGTMSAIMKHQQEFFLTGDETTMRPMILKDIAELTGLDISTVSRVANSKFVQTEFGTYRLKFFFSESLSTDSGEEVSTREVKKILSDIIEAEDKRKPLSDEVLTEMLQEKGYNIARRTVAKYREQLNIPVARLRKEL</sequence>
<gene>
    <name evidence="12" type="primary">rpoN</name>
    <name evidence="12" type="ORF">KACHI17_22790</name>
</gene>
<evidence type="ECO:0000259" key="10">
    <source>
        <dbReference type="Pfam" id="PF04552"/>
    </source>
</evidence>
<comment type="similarity">
    <text evidence="1">Belongs to the sigma-54 factor family.</text>
</comment>
<feature type="domain" description="RNA polymerase sigma factor 54 core-binding" evidence="11">
    <location>
        <begin position="145"/>
        <end position="336"/>
    </location>
</feature>
<organism evidence="12">
    <name type="scientific">Sediminibacterium sp. KACHI17</name>
    <dbReference type="NCBI Taxonomy" id="1751071"/>
    <lineage>
        <taxon>Bacteria</taxon>
        <taxon>Pseudomonadati</taxon>
        <taxon>Bacteroidota</taxon>
        <taxon>Chitinophagia</taxon>
        <taxon>Chitinophagales</taxon>
        <taxon>Chitinophagaceae</taxon>
        <taxon>Sediminibacterium</taxon>
    </lineage>
</organism>
<keyword evidence="2" id="KW-0240">DNA-directed RNA polymerase</keyword>
<keyword evidence="4" id="KW-0548">Nucleotidyltransferase</keyword>
<feature type="region of interest" description="Disordered" evidence="9">
    <location>
        <begin position="64"/>
        <end position="107"/>
    </location>
</feature>
<dbReference type="RefSeq" id="WP_353549031.1">
    <property type="nucleotide sequence ID" value="NZ_AP029612.1"/>
</dbReference>
<feature type="compositionally biased region" description="Acidic residues" evidence="9">
    <location>
        <begin position="64"/>
        <end position="76"/>
    </location>
</feature>
<dbReference type="GO" id="GO:0000428">
    <property type="term" value="C:DNA-directed RNA polymerase complex"/>
    <property type="evidence" value="ECO:0007669"/>
    <property type="project" value="UniProtKB-KW"/>
</dbReference>
<evidence type="ECO:0000259" key="11">
    <source>
        <dbReference type="Pfam" id="PF04963"/>
    </source>
</evidence>
<dbReference type="PANTHER" id="PTHR32248">
    <property type="entry name" value="RNA POLYMERASE SIGMA-54 FACTOR"/>
    <property type="match status" value="1"/>
</dbReference>
<dbReference type="PROSITE" id="PS00718">
    <property type="entry name" value="SIGMA54_2"/>
    <property type="match status" value="1"/>
</dbReference>
<dbReference type="PANTHER" id="PTHR32248:SF4">
    <property type="entry name" value="RNA POLYMERASE SIGMA-54 FACTOR"/>
    <property type="match status" value="1"/>
</dbReference>
<dbReference type="NCBIfam" id="TIGR02395">
    <property type="entry name" value="rpoN_sigma"/>
    <property type="match status" value="1"/>
</dbReference>
<dbReference type="AlphaFoldDB" id="A0AAT9GLK5"/>
<evidence type="ECO:0000256" key="1">
    <source>
        <dbReference type="ARBA" id="ARBA00008798"/>
    </source>
</evidence>
<keyword evidence="3" id="KW-0808">Transferase</keyword>
<evidence type="ECO:0000313" key="12">
    <source>
        <dbReference type="EMBL" id="BFG71398.1"/>
    </source>
</evidence>
<accession>A0AAT9GLK5</accession>
<keyword evidence="8" id="KW-0804">Transcription</keyword>
<dbReference type="InterPro" id="IPR007046">
    <property type="entry name" value="RNA_pol_sigma_54_core-bd"/>
</dbReference>
<evidence type="ECO:0000256" key="7">
    <source>
        <dbReference type="ARBA" id="ARBA00023125"/>
    </source>
</evidence>
<dbReference type="GO" id="GO:0003677">
    <property type="term" value="F:DNA binding"/>
    <property type="evidence" value="ECO:0007669"/>
    <property type="project" value="UniProtKB-KW"/>
</dbReference>
<dbReference type="PIRSF" id="PIRSF000774">
    <property type="entry name" value="RpoN"/>
    <property type="match status" value="1"/>
</dbReference>
<dbReference type="EMBL" id="AP029612">
    <property type="protein sequence ID" value="BFG71398.1"/>
    <property type="molecule type" value="Genomic_DNA"/>
</dbReference>
<evidence type="ECO:0000256" key="9">
    <source>
        <dbReference type="SAM" id="MobiDB-lite"/>
    </source>
</evidence>
<feature type="compositionally biased region" description="Acidic residues" evidence="9">
    <location>
        <begin position="84"/>
        <end position="107"/>
    </location>
</feature>
<dbReference type="PROSITE" id="PS50044">
    <property type="entry name" value="SIGMA54_3"/>
    <property type="match status" value="1"/>
</dbReference>
<evidence type="ECO:0000256" key="8">
    <source>
        <dbReference type="ARBA" id="ARBA00023163"/>
    </source>
</evidence>
<reference evidence="12" key="1">
    <citation type="submission" date="2024-02" db="EMBL/GenBank/DDBJ databases">
        <title>Sediminibacterium planktonica sp. nov. and Sediminibacterium longus sp. nov., isolated from surface lake and river water.</title>
        <authorList>
            <person name="Watanabe K."/>
            <person name="Takemine S."/>
            <person name="Ishii Y."/>
            <person name="Ogata Y."/>
            <person name="Shindo C."/>
            <person name="Suda W."/>
        </authorList>
    </citation>
    <scope>NUCLEOTIDE SEQUENCE</scope>
    <source>
        <strain evidence="12">KACHI17</strain>
    </source>
</reference>
<dbReference type="GO" id="GO:0016779">
    <property type="term" value="F:nucleotidyltransferase activity"/>
    <property type="evidence" value="ECO:0007669"/>
    <property type="project" value="UniProtKB-KW"/>
</dbReference>
<evidence type="ECO:0000256" key="4">
    <source>
        <dbReference type="ARBA" id="ARBA00022695"/>
    </source>
</evidence>
<dbReference type="InterPro" id="IPR000394">
    <property type="entry name" value="RNA_pol_sigma_54"/>
</dbReference>
<keyword evidence="7" id="KW-0238">DNA-binding</keyword>
<keyword evidence="6" id="KW-0731">Sigma factor</keyword>
<dbReference type="InterPro" id="IPR038709">
    <property type="entry name" value="RpoN_core-bd_sf"/>
</dbReference>
<name>A0AAT9GLK5_9BACT</name>
<keyword evidence="5" id="KW-0805">Transcription regulation</keyword>
<dbReference type="GO" id="GO:0016987">
    <property type="term" value="F:sigma factor activity"/>
    <property type="evidence" value="ECO:0007669"/>
    <property type="project" value="UniProtKB-KW"/>
</dbReference>
<dbReference type="Gene3D" id="1.10.10.60">
    <property type="entry name" value="Homeodomain-like"/>
    <property type="match status" value="1"/>
</dbReference>
<dbReference type="Gene3D" id="1.10.10.1330">
    <property type="entry name" value="RNA polymerase sigma-54 factor, core-binding domain"/>
    <property type="match status" value="1"/>
</dbReference>